<feature type="transmembrane region" description="Helical" evidence="9">
    <location>
        <begin position="90"/>
        <end position="114"/>
    </location>
</feature>
<comment type="caution">
    <text evidence="11">The sequence shown here is derived from an EMBL/GenBank/DDBJ whole genome shotgun (WGS) entry which is preliminary data.</text>
</comment>
<comment type="subcellular location">
    <subcellularLocation>
        <location evidence="1">Membrane</location>
        <topology evidence="1">Multi-pass membrane protein</topology>
    </subcellularLocation>
</comment>
<dbReference type="PROSITE" id="PS00217">
    <property type="entry name" value="SUGAR_TRANSPORT_2"/>
    <property type="match status" value="1"/>
</dbReference>
<evidence type="ECO:0000256" key="3">
    <source>
        <dbReference type="ARBA" id="ARBA00022448"/>
    </source>
</evidence>
<comment type="similarity">
    <text evidence="2 8">Belongs to the major facilitator superfamily. Sugar transporter (TC 2.A.1.1) family.</text>
</comment>
<keyword evidence="3 8" id="KW-0813">Transport</keyword>
<dbReference type="GO" id="GO:0022857">
    <property type="term" value="F:transmembrane transporter activity"/>
    <property type="evidence" value="ECO:0007669"/>
    <property type="project" value="InterPro"/>
</dbReference>
<dbReference type="SMART" id="SM00423">
    <property type="entry name" value="PSI"/>
    <property type="match status" value="1"/>
</dbReference>
<feature type="transmembrane region" description="Helical" evidence="9">
    <location>
        <begin position="120"/>
        <end position="142"/>
    </location>
</feature>
<feature type="domain" description="Major facilitator superfamily (MFS) profile" evidence="10">
    <location>
        <begin position="38"/>
        <end position="511"/>
    </location>
</feature>
<dbReference type="Gene3D" id="1.20.1250.20">
    <property type="entry name" value="MFS general substrate transporter like domains"/>
    <property type="match status" value="2"/>
</dbReference>
<dbReference type="PROSITE" id="PS50850">
    <property type="entry name" value="MFS"/>
    <property type="match status" value="1"/>
</dbReference>
<dbReference type="InterPro" id="IPR005828">
    <property type="entry name" value="MFS_sugar_transport-like"/>
</dbReference>
<evidence type="ECO:0000256" key="9">
    <source>
        <dbReference type="SAM" id="Phobius"/>
    </source>
</evidence>
<dbReference type="InterPro" id="IPR005829">
    <property type="entry name" value="Sugar_transporter_CS"/>
</dbReference>
<dbReference type="GO" id="GO:0015798">
    <property type="term" value="P:myo-inositol transport"/>
    <property type="evidence" value="ECO:0007669"/>
    <property type="project" value="UniProtKB-ARBA"/>
</dbReference>
<dbReference type="Proteomes" id="UP000242146">
    <property type="component" value="Unassembled WGS sequence"/>
</dbReference>
<feature type="transmembrane region" description="Helical" evidence="9">
    <location>
        <begin position="268"/>
        <end position="288"/>
    </location>
</feature>
<dbReference type="GO" id="GO:0015791">
    <property type="term" value="P:polyol transmembrane transport"/>
    <property type="evidence" value="ECO:0007669"/>
    <property type="project" value="UniProtKB-ARBA"/>
</dbReference>
<keyword evidence="6 9" id="KW-0472">Membrane</keyword>
<dbReference type="Pfam" id="PF00083">
    <property type="entry name" value="Sugar_tr"/>
    <property type="match status" value="2"/>
</dbReference>
<evidence type="ECO:0000256" key="5">
    <source>
        <dbReference type="ARBA" id="ARBA00022989"/>
    </source>
</evidence>
<feature type="transmembrane region" description="Helical" evidence="9">
    <location>
        <begin position="457"/>
        <end position="477"/>
    </location>
</feature>
<keyword evidence="4 9" id="KW-0812">Transmembrane</keyword>
<accession>A0A1X2GIN9</accession>
<dbReference type="NCBIfam" id="TIGR00879">
    <property type="entry name" value="SP"/>
    <property type="match status" value="1"/>
</dbReference>
<keyword evidence="5 9" id="KW-1133">Transmembrane helix</keyword>
<evidence type="ECO:0000256" key="6">
    <source>
        <dbReference type="ARBA" id="ARBA00023136"/>
    </source>
</evidence>
<dbReference type="PROSITE" id="PS00216">
    <property type="entry name" value="SUGAR_TRANSPORT_1"/>
    <property type="match status" value="1"/>
</dbReference>
<dbReference type="PANTHER" id="PTHR48020:SF12">
    <property type="entry name" value="PROTON MYO-INOSITOL COTRANSPORTER"/>
    <property type="match status" value="1"/>
</dbReference>
<proteinExistence type="inferred from homology"/>
<protein>
    <submittedName>
        <fullName evidence="11">General substrate transporter</fullName>
    </submittedName>
</protein>
<evidence type="ECO:0000256" key="1">
    <source>
        <dbReference type="ARBA" id="ARBA00004141"/>
    </source>
</evidence>
<dbReference type="STRING" id="101127.A0A1X2GIN9"/>
<dbReference type="AlphaFoldDB" id="A0A1X2GIN9"/>
<feature type="transmembrane region" description="Helical" evidence="9">
    <location>
        <begin position="154"/>
        <end position="177"/>
    </location>
</feature>
<dbReference type="OrthoDB" id="508119at2759"/>
<dbReference type="InterPro" id="IPR036259">
    <property type="entry name" value="MFS_trans_sf"/>
</dbReference>
<evidence type="ECO:0000259" key="10">
    <source>
        <dbReference type="PROSITE" id="PS50850"/>
    </source>
</evidence>
<feature type="transmembrane region" description="Helical" evidence="9">
    <location>
        <begin position="33"/>
        <end position="51"/>
    </location>
</feature>
<feature type="transmembrane region" description="Helical" evidence="9">
    <location>
        <begin position="417"/>
        <end position="436"/>
    </location>
</feature>
<dbReference type="PRINTS" id="PR00171">
    <property type="entry name" value="SUGRTRNSPORT"/>
</dbReference>
<feature type="transmembrane region" description="Helical" evidence="9">
    <location>
        <begin position="489"/>
        <end position="507"/>
    </location>
</feature>
<sequence>MNTKNQTDQLTAEDIVETSSVSSVGPPPTKGTWYVYLLVMTVCIGGFLFGYDTGVISGALTPIQDEFHLGTREKELVVGATTFGAIWGGLFAGLLLVWVASVVFVLGAVLIAAAPNYACLLIGRLVVGLGVGIASMIVPVFIGEVAPKDIRGRLTVLNTILCTFGQVFAYLMNIAFANVYEGWRYMFGIAAVPALFQLLVMPFLPESPRHLIIAGNEDMARKVICRIYGDDVPRSFIENEIKTIRDDIMVSKSGSYSDFKKPEHYRPLIIACILQAAQQLSGFNAAMYYASTILQMAGFRSNSSSTSVAIIVTVINFAFTVIAVTIIDRVGRRRLLVITMATMILGLIALGVTFGVQQNFLTKQATCSGYTSNCARCVIDTDCGWSISQNICIPSASNPGDIFQSPSGCPARPNDRAIVGVLIASLVVYVASYALGLGYAPWLIQSEIFTTAMRGKATGISTAVNWICNLIISTSFLSMTEAMSTGGTYFFYAALSIVLWVFIYWLVPETMRLSLEEIHQGFLKQ</sequence>
<feature type="transmembrane region" description="Helical" evidence="9">
    <location>
        <begin position="335"/>
        <end position="356"/>
    </location>
</feature>
<dbReference type="InterPro" id="IPR003663">
    <property type="entry name" value="Sugar/inositol_transpt"/>
</dbReference>
<feature type="transmembrane region" description="Helical" evidence="9">
    <location>
        <begin position="308"/>
        <end position="328"/>
    </location>
</feature>
<dbReference type="InterPro" id="IPR020846">
    <property type="entry name" value="MFS_dom"/>
</dbReference>
<organism evidence="11 12">
    <name type="scientific">Hesseltinella vesiculosa</name>
    <dbReference type="NCBI Taxonomy" id="101127"/>
    <lineage>
        <taxon>Eukaryota</taxon>
        <taxon>Fungi</taxon>
        <taxon>Fungi incertae sedis</taxon>
        <taxon>Mucoromycota</taxon>
        <taxon>Mucoromycotina</taxon>
        <taxon>Mucoromycetes</taxon>
        <taxon>Mucorales</taxon>
        <taxon>Cunninghamellaceae</taxon>
        <taxon>Hesseltinella</taxon>
    </lineage>
</organism>
<dbReference type="GO" id="GO:0016020">
    <property type="term" value="C:membrane"/>
    <property type="evidence" value="ECO:0007669"/>
    <property type="project" value="UniProtKB-SubCell"/>
</dbReference>
<dbReference type="InterPro" id="IPR016201">
    <property type="entry name" value="PSI"/>
</dbReference>
<evidence type="ECO:0000256" key="8">
    <source>
        <dbReference type="RuleBase" id="RU003346"/>
    </source>
</evidence>
<evidence type="ECO:0000313" key="12">
    <source>
        <dbReference type="Proteomes" id="UP000242146"/>
    </source>
</evidence>
<evidence type="ECO:0000256" key="4">
    <source>
        <dbReference type="ARBA" id="ARBA00022692"/>
    </source>
</evidence>
<name>A0A1X2GIN9_9FUNG</name>
<dbReference type="EMBL" id="MCGT01000013">
    <property type="protein sequence ID" value="ORX54566.1"/>
    <property type="molecule type" value="Genomic_DNA"/>
</dbReference>
<evidence type="ECO:0000313" key="11">
    <source>
        <dbReference type="EMBL" id="ORX54566.1"/>
    </source>
</evidence>
<keyword evidence="12" id="KW-1185">Reference proteome</keyword>
<reference evidence="11 12" key="1">
    <citation type="submission" date="2016-07" db="EMBL/GenBank/DDBJ databases">
        <title>Pervasive Adenine N6-methylation of Active Genes in Fungi.</title>
        <authorList>
            <consortium name="DOE Joint Genome Institute"/>
            <person name="Mondo S.J."/>
            <person name="Dannebaum R.O."/>
            <person name="Kuo R.C."/>
            <person name="Labutti K."/>
            <person name="Haridas S."/>
            <person name="Kuo A."/>
            <person name="Salamov A."/>
            <person name="Ahrendt S.R."/>
            <person name="Lipzen A."/>
            <person name="Sullivan W."/>
            <person name="Andreopoulos W.B."/>
            <person name="Clum A."/>
            <person name="Lindquist E."/>
            <person name="Daum C."/>
            <person name="Ramamoorthy G.K."/>
            <person name="Gryganskyi A."/>
            <person name="Culley D."/>
            <person name="Magnuson J.K."/>
            <person name="James T.Y."/>
            <person name="O'Malley M.A."/>
            <person name="Stajich J.E."/>
            <person name="Spatafora J.W."/>
            <person name="Visel A."/>
            <person name="Grigoriev I.V."/>
        </authorList>
    </citation>
    <scope>NUCLEOTIDE SEQUENCE [LARGE SCALE GENOMIC DNA]</scope>
    <source>
        <strain evidence="11 12">NRRL 3301</strain>
    </source>
</reference>
<dbReference type="InterPro" id="IPR050814">
    <property type="entry name" value="Myo-inositol_Transporter"/>
</dbReference>
<evidence type="ECO:0000256" key="2">
    <source>
        <dbReference type="ARBA" id="ARBA00010992"/>
    </source>
</evidence>
<dbReference type="SUPFAM" id="SSF103473">
    <property type="entry name" value="MFS general substrate transporter"/>
    <property type="match status" value="1"/>
</dbReference>
<dbReference type="PANTHER" id="PTHR48020">
    <property type="entry name" value="PROTON MYO-INOSITOL COTRANSPORTER"/>
    <property type="match status" value="1"/>
</dbReference>
<gene>
    <name evidence="11" type="ORF">DM01DRAFT_1286928</name>
</gene>
<keyword evidence="7" id="KW-0325">Glycoprotein</keyword>
<evidence type="ECO:0000256" key="7">
    <source>
        <dbReference type="ARBA" id="ARBA00023180"/>
    </source>
</evidence>